<sequence>MHAYAAPRSPVTNATGHEVAARLRKRAWISLVASFGLLVGGIALGGVIDARDSTALIALASSALGVLGAVFGVVALVKGGTAVGAKGTVGSVFAVLLNLMMTGVGLLTALLATMSLSRGRQLRSFGRVLLPPVTTGDDWAKPSDQRAPGFELDEATRLALAAQWRENGRTEHASVAAFARLTLDLVALGAPPALVRSANEDAIEEIRHAELCFAVARSIDGRAESPGAFPQASRARTLVGPRTAQLAQLAVDSLVDGALHEGVSARIVAKLARRTADPAVREMLKEIAADEGRHARHGWDVVKFCLSEGGEPVAYALEAAGRALPKTMRTPLPDAARSGAWERFGIMSEALEATEFEATRRDLEVRLASLLAPYLAVAA</sequence>
<evidence type="ECO:0000256" key="1">
    <source>
        <dbReference type="SAM" id="Phobius"/>
    </source>
</evidence>
<dbReference type="GO" id="GO:0016491">
    <property type="term" value="F:oxidoreductase activity"/>
    <property type="evidence" value="ECO:0007669"/>
    <property type="project" value="InterPro"/>
</dbReference>
<gene>
    <name evidence="2" type="ORF">AKJ09_09542</name>
</gene>
<feature type="transmembrane region" description="Helical" evidence="1">
    <location>
        <begin position="55"/>
        <end position="77"/>
    </location>
</feature>
<protein>
    <submittedName>
        <fullName evidence="2">Uncharacterized protein</fullName>
    </submittedName>
</protein>
<keyword evidence="1" id="KW-0812">Transmembrane</keyword>
<dbReference type="SUPFAM" id="SSF47240">
    <property type="entry name" value="Ferritin-like"/>
    <property type="match status" value="1"/>
</dbReference>
<dbReference type="AlphaFoldDB" id="A0A0K1QAW5"/>
<name>A0A0K1QAW5_9BACT</name>
<dbReference type="EMBL" id="CP012333">
    <property type="protein sequence ID" value="AKV02879.1"/>
    <property type="molecule type" value="Genomic_DNA"/>
</dbReference>
<organism evidence="2 3">
    <name type="scientific">Labilithrix luteola</name>
    <dbReference type="NCBI Taxonomy" id="1391654"/>
    <lineage>
        <taxon>Bacteria</taxon>
        <taxon>Pseudomonadati</taxon>
        <taxon>Myxococcota</taxon>
        <taxon>Polyangia</taxon>
        <taxon>Polyangiales</taxon>
        <taxon>Labilitrichaceae</taxon>
        <taxon>Labilithrix</taxon>
    </lineage>
</organism>
<accession>A0A0K1QAW5</accession>
<keyword evidence="3" id="KW-1185">Reference proteome</keyword>
<dbReference type="InterPro" id="IPR012348">
    <property type="entry name" value="RNR-like"/>
</dbReference>
<dbReference type="Proteomes" id="UP000064967">
    <property type="component" value="Chromosome"/>
</dbReference>
<proteinExistence type="predicted"/>
<dbReference type="Gene3D" id="1.10.620.20">
    <property type="entry name" value="Ribonucleotide Reductase, subunit A"/>
    <property type="match status" value="1"/>
</dbReference>
<reference evidence="2 3" key="1">
    <citation type="submission" date="2015-08" db="EMBL/GenBank/DDBJ databases">
        <authorList>
            <person name="Babu N.S."/>
            <person name="Beckwith C.J."/>
            <person name="Beseler K.G."/>
            <person name="Brison A."/>
            <person name="Carone J.V."/>
            <person name="Caskin T.P."/>
            <person name="Diamond M."/>
            <person name="Durham M.E."/>
            <person name="Foxe J.M."/>
            <person name="Go M."/>
            <person name="Henderson B.A."/>
            <person name="Jones I.B."/>
            <person name="McGettigan J.A."/>
            <person name="Micheletti S.J."/>
            <person name="Nasrallah M.E."/>
            <person name="Ortiz D."/>
            <person name="Piller C.R."/>
            <person name="Privatt S.R."/>
            <person name="Schneider S.L."/>
            <person name="Sharp S."/>
            <person name="Smith T.C."/>
            <person name="Stanton J.D."/>
            <person name="Ullery H.E."/>
            <person name="Wilson R.J."/>
            <person name="Serrano M.G."/>
            <person name="Buck G."/>
            <person name="Lee V."/>
            <person name="Wang Y."/>
            <person name="Carvalho R."/>
            <person name="Voegtly L."/>
            <person name="Shi R."/>
            <person name="Duckworth R."/>
            <person name="Johnson A."/>
            <person name="Loviza R."/>
            <person name="Walstead R."/>
            <person name="Shah Z."/>
            <person name="Kiflezghi M."/>
            <person name="Wade K."/>
            <person name="Ball S.L."/>
            <person name="Bradley K.W."/>
            <person name="Asai D.J."/>
            <person name="Bowman C.A."/>
            <person name="Russell D.A."/>
            <person name="Pope W.H."/>
            <person name="Jacobs-Sera D."/>
            <person name="Hendrix R.W."/>
            <person name="Hatfull G.F."/>
        </authorList>
    </citation>
    <scope>NUCLEOTIDE SEQUENCE [LARGE SCALE GENOMIC DNA]</scope>
    <source>
        <strain evidence="2 3">DSM 27648</strain>
    </source>
</reference>
<feature type="transmembrane region" description="Helical" evidence="1">
    <location>
        <begin position="27"/>
        <end position="48"/>
    </location>
</feature>
<dbReference type="InterPro" id="IPR009078">
    <property type="entry name" value="Ferritin-like_SF"/>
</dbReference>
<feature type="transmembrane region" description="Helical" evidence="1">
    <location>
        <begin position="89"/>
        <end position="113"/>
    </location>
</feature>
<keyword evidence="1" id="KW-0472">Membrane</keyword>
<evidence type="ECO:0000313" key="2">
    <source>
        <dbReference type="EMBL" id="AKV02879.1"/>
    </source>
</evidence>
<keyword evidence="1" id="KW-1133">Transmembrane helix</keyword>
<evidence type="ECO:0000313" key="3">
    <source>
        <dbReference type="Proteomes" id="UP000064967"/>
    </source>
</evidence>
<dbReference type="KEGG" id="llu:AKJ09_09542"/>